<sequence length="200" mass="23013">MNPKMTFNNIMGTSRPFNLTHTQVTDLGIKTVLECRRHRYVIVMTRESYKPEPIADYKSVPQFPRAHAETREILPENENESRARRREKRRGKKSSRQDASRYKGTGETRPQRRRCARGDAIKWKLQRKKYWRLLHAPQSSGARSGQNGPVRIALSPRQHGRRTSNQIKGSNSGQMNSHPSYSPLPNDPGKRSDVGIMIPL</sequence>
<feature type="region of interest" description="Disordered" evidence="1">
    <location>
        <begin position="137"/>
        <end position="200"/>
    </location>
</feature>
<name>A0A9J6FFC5_HAELO</name>
<feature type="compositionally biased region" description="Polar residues" evidence="1">
    <location>
        <begin position="163"/>
        <end position="180"/>
    </location>
</feature>
<reference evidence="2 3" key="1">
    <citation type="journal article" date="2020" name="Cell">
        <title>Large-Scale Comparative Analyses of Tick Genomes Elucidate Their Genetic Diversity and Vector Capacities.</title>
        <authorList>
            <consortium name="Tick Genome and Microbiome Consortium (TIGMIC)"/>
            <person name="Jia N."/>
            <person name="Wang J."/>
            <person name="Shi W."/>
            <person name="Du L."/>
            <person name="Sun Y."/>
            <person name="Zhan W."/>
            <person name="Jiang J.F."/>
            <person name="Wang Q."/>
            <person name="Zhang B."/>
            <person name="Ji P."/>
            <person name="Bell-Sakyi L."/>
            <person name="Cui X.M."/>
            <person name="Yuan T.T."/>
            <person name="Jiang B.G."/>
            <person name="Yang W.F."/>
            <person name="Lam T.T."/>
            <person name="Chang Q.C."/>
            <person name="Ding S.J."/>
            <person name="Wang X.J."/>
            <person name="Zhu J.G."/>
            <person name="Ruan X.D."/>
            <person name="Zhao L."/>
            <person name="Wei J.T."/>
            <person name="Ye R.Z."/>
            <person name="Que T.C."/>
            <person name="Du C.H."/>
            <person name="Zhou Y.H."/>
            <person name="Cheng J.X."/>
            <person name="Dai P.F."/>
            <person name="Guo W.B."/>
            <person name="Han X.H."/>
            <person name="Huang E.J."/>
            <person name="Li L.F."/>
            <person name="Wei W."/>
            <person name="Gao Y.C."/>
            <person name="Liu J.Z."/>
            <person name="Shao H.Z."/>
            <person name="Wang X."/>
            <person name="Wang C.C."/>
            <person name="Yang T.C."/>
            <person name="Huo Q.B."/>
            <person name="Li W."/>
            <person name="Chen H.Y."/>
            <person name="Chen S.E."/>
            <person name="Zhou L.G."/>
            <person name="Ni X.B."/>
            <person name="Tian J.H."/>
            <person name="Sheng Y."/>
            <person name="Liu T."/>
            <person name="Pan Y.S."/>
            <person name="Xia L.Y."/>
            <person name="Li J."/>
            <person name="Zhao F."/>
            <person name="Cao W.C."/>
        </authorList>
    </citation>
    <scope>NUCLEOTIDE SEQUENCE [LARGE SCALE GENOMIC DNA]</scope>
    <source>
        <strain evidence="2">HaeL-2018</strain>
    </source>
</reference>
<evidence type="ECO:0000313" key="3">
    <source>
        <dbReference type="Proteomes" id="UP000821853"/>
    </source>
</evidence>
<feature type="compositionally biased region" description="Basic and acidic residues" evidence="1">
    <location>
        <begin position="95"/>
        <end position="119"/>
    </location>
</feature>
<dbReference type="VEuPathDB" id="VectorBase:HLOH_065230"/>
<organism evidence="2 3">
    <name type="scientific">Haemaphysalis longicornis</name>
    <name type="common">Bush tick</name>
    <dbReference type="NCBI Taxonomy" id="44386"/>
    <lineage>
        <taxon>Eukaryota</taxon>
        <taxon>Metazoa</taxon>
        <taxon>Ecdysozoa</taxon>
        <taxon>Arthropoda</taxon>
        <taxon>Chelicerata</taxon>
        <taxon>Arachnida</taxon>
        <taxon>Acari</taxon>
        <taxon>Parasitiformes</taxon>
        <taxon>Ixodida</taxon>
        <taxon>Ixodoidea</taxon>
        <taxon>Ixodidae</taxon>
        <taxon>Haemaphysalinae</taxon>
        <taxon>Haemaphysalis</taxon>
    </lineage>
</organism>
<accession>A0A9J6FFC5</accession>
<feature type="compositionally biased region" description="Basic and acidic residues" evidence="1">
    <location>
        <begin position="66"/>
        <end position="82"/>
    </location>
</feature>
<evidence type="ECO:0000313" key="2">
    <source>
        <dbReference type="EMBL" id="KAH9361691.1"/>
    </source>
</evidence>
<gene>
    <name evidence="2" type="ORF">HPB48_005156</name>
</gene>
<dbReference type="EMBL" id="JABSTR010000001">
    <property type="protein sequence ID" value="KAH9361691.1"/>
    <property type="molecule type" value="Genomic_DNA"/>
</dbReference>
<dbReference type="AlphaFoldDB" id="A0A9J6FFC5"/>
<evidence type="ECO:0000256" key="1">
    <source>
        <dbReference type="SAM" id="MobiDB-lite"/>
    </source>
</evidence>
<keyword evidence="3" id="KW-1185">Reference proteome</keyword>
<protein>
    <submittedName>
        <fullName evidence="2">Uncharacterized protein</fullName>
    </submittedName>
</protein>
<comment type="caution">
    <text evidence="2">The sequence shown here is derived from an EMBL/GenBank/DDBJ whole genome shotgun (WGS) entry which is preliminary data.</text>
</comment>
<feature type="compositionally biased region" description="Polar residues" evidence="1">
    <location>
        <begin position="137"/>
        <end position="147"/>
    </location>
</feature>
<feature type="region of interest" description="Disordered" evidence="1">
    <location>
        <begin position="60"/>
        <end position="119"/>
    </location>
</feature>
<feature type="compositionally biased region" description="Basic residues" evidence="1">
    <location>
        <begin position="83"/>
        <end position="94"/>
    </location>
</feature>
<dbReference type="Proteomes" id="UP000821853">
    <property type="component" value="Chromosome 1"/>
</dbReference>
<proteinExistence type="predicted"/>